<feature type="transmembrane region" description="Helical" evidence="1">
    <location>
        <begin position="6"/>
        <end position="22"/>
    </location>
</feature>
<name>A0A8S5UHB7_9CAUD</name>
<dbReference type="EMBL" id="BK016088">
    <property type="protein sequence ID" value="DAF93877.1"/>
    <property type="molecule type" value="Genomic_DNA"/>
</dbReference>
<keyword evidence="1" id="KW-0812">Transmembrane</keyword>
<keyword evidence="1" id="KW-1133">Transmembrane helix</keyword>
<reference evidence="2" key="1">
    <citation type="journal article" date="2021" name="Proc. Natl. Acad. Sci. U.S.A.">
        <title>A Catalog of Tens of Thousands of Viruses from Human Metagenomes Reveals Hidden Associations with Chronic Diseases.</title>
        <authorList>
            <person name="Tisza M.J."/>
            <person name="Buck C.B."/>
        </authorList>
    </citation>
    <scope>NUCLEOTIDE SEQUENCE</scope>
    <source>
        <strain evidence="2">CtZd434</strain>
    </source>
</reference>
<feature type="transmembrane region" description="Helical" evidence="1">
    <location>
        <begin position="29"/>
        <end position="51"/>
    </location>
</feature>
<feature type="transmembrane region" description="Helical" evidence="1">
    <location>
        <begin position="63"/>
        <end position="85"/>
    </location>
</feature>
<accession>A0A8S5UHB7</accession>
<evidence type="ECO:0000313" key="2">
    <source>
        <dbReference type="EMBL" id="DAF93877.1"/>
    </source>
</evidence>
<sequence length="277" mass="31102">MGSQIIAIYIVFLIVWCCYIGFETEKKTLINWLIILIVGLLVVISPTITVIGLVNYNAMPEEFLAGFLMSCLITILEAILLICAVRQKSTVIDDKDSSKSEALILQNITQEKISGKLLEDIQQRAIPQEEAINRKVKEEENNILKIAKSDYKKLKAQLIEYASSEGYTTLGSDKTMTYYFAPDSNISKWVYNYGYKLGKSMAINLGLIEYSPANPEQWSLYISEITTLGKGDNISITPVLLSNKSSDLEINFPILTQDKQLDLGLSVSLKLKCFIIF</sequence>
<organism evidence="2">
    <name type="scientific">Siphoviridae sp. ctZd434</name>
    <dbReference type="NCBI Taxonomy" id="2825559"/>
    <lineage>
        <taxon>Viruses</taxon>
        <taxon>Duplodnaviria</taxon>
        <taxon>Heunggongvirae</taxon>
        <taxon>Uroviricota</taxon>
        <taxon>Caudoviricetes</taxon>
    </lineage>
</organism>
<protein>
    <submittedName>
        <fullName evidence="2">Uncharacterized protein</fullName>
    </submittedName>
</protein>
<keyword evidence="1" id="KW-0472">Membrane</keyword>
<evidence type="ECO:0000256" key="1">
    <source>
        <dbReference type="SAM" id="Phobius"/>
    </source>
</evidence>
<proteinExistence type="predicted"/>